<evidence type="ECO:0000313" key="3">
    <source>
        <dbReference type="EMBL" id="NYT46438.1"/>
    </source>
</evidence>
<dbReference type="Proteomes" id="UP000537890">
    <property type="component" value="Unassembled WGS sequence"/>
</dbReference>
<proteinExistence type="predicted"/>
<sequence length="67" mass="7519">MIIRKLLSRSLAASCFILLVACASNGEPDAVKTVETVEVINPDDRMKKLIVACMVLIKAWILMFLRR</sequence>
<evidence type="ECO:0000313" key="4">
    <source>
        <dbReference type="Proteomes" id="UP000537890"/>
    </source>
</evidence>
<dbReference type="AlphaFoldDB" id="A0A7Z0MMS8"/>
<keyword evidence="1" id="KW-0812">Transmembrane</keyword>
<evidence type="ECO:0000256" key="2">
    <source>
        <dbReference type="SAM" id="SignalP"/>
    </source>
</evidence>
<reference evidence="3 4" key="1">
    <citation type="submission" date="2020-05" db="EMBL/GenBank/DDBJ databases">
        <title>Horizontal transmission and recombination maintain forever young bacterial symbiont genomes.</title>
        <authorList>
            <person name="Russell S.L."/>
            <person name="Pepper-Tunick E."/>
            <person name="Svedberg J."/>
            <person name="Byrne A."/>
            <person name="Ruelas Castillo J."/>
            <person name="Vollmers C."/>
            <person name="Beinart R.A."/>
            <person name="Corbett-Detig R."/>
        </authorList>
    </citation>
    <scope>NUCLEOTIDE SEQUENCE [LARGE SCALE GENOMIC DNA]</scope>
    <source>
        <strain evidence="3">4727-3</strain>
    </source>
</reference>
<dbReference type="PROSITE" id="PS51257">
    <property type="entry name" value="PROKAR_LIPOPROTEIN"/>
    <property type="match status" value="1"/>
</dbReference>
<gene>
    <name evidence="3" type="ORF">H0A75_00660</name>
</gene>
<comment type="caution">
    <text evidence="3">The sequence shown here is derived from an EMBL/GenBank/DDBJ whole genome shotgun (WGS) entry which is preliminary data.</text>
</comment>
<organism evidence="3 4">
    <name type="scientific">Candidatus Methanofishera endochildressiae</name>
    <dbReference type="NCBI Taxonomy" id="2738884"/>
    <lineage>
        <taxon>Bacteria</taxon>
        <taxon>Pseudomonadati</taxon>
        <taxon>Pseudomonadota</taxon>
        <taxon>Gammaproteobacteria</taxon>
        <taxon>Candidatus Methanofishera</taxon>
    </lineage>
</organism>
<keyword evidence="1" id="KW-1133">Transmembrane helix</keyword>
<feature type="chain" id="PRO_5031251744" evidence="2">
    <location>
        <begin position="27"/>
        <end position="67"/>
    </location>
</feature>
<evidence type="ECO:0000256" key="1">
    <source>
        <dbReference type="SAM" id="Phobius"/>
    </source>
</evidence>
<name>A0A7Z0MMS8_9GAMM</name>
<dbReference type="EMBL" id="JACCHS010000004">
    <property type="protein sequence ID" value="NYT46438.1"/>
    <property type="molecule type" value="Genomic_DNA"/>
</dbReference>
<accession>A0A7Z0MMS8</accession>
<keyword evidence="1" id="KW-0472">Membrane</keyword>
<feature type="signal peptide" evidence="2">
    <location>
        <begin position="1"/>
        <end position="26"/>
    </location>
</feature>
<keyword evidence="2" id="KW-0732">Signal</keyword>
<protein>
    <submittedName>
        <fullName evidence="3">Uncharacterized protein</fullName>
    </submittedName>
</protein>
<feature type="transmembrane region" description="Helical" evidence="1">
    <location>
        <begin position="49"/>
        <end position="65"/>
    </location>
</feature>